<dbReference type="EMBL" id="BPVZ01000131">
    <property type="protein sequence ID" value="GKV38867.1"/>
    <property type="molecule type" value="Genomic_DNA"/>
</dbReference>
<dbReference type="AlphaFoldDB" id="A0AAV5LNX0"/>
<comment type="caution">
    <text evidence="2">The sequence shown here is derived from an EMBL/GenBank/DDBJ whole genome shotgun (WGS) entry which is preliminary data.</text>
</comment>
<sequence>MKSSEFGKDFLPNAAAGTLVETVKVVCKYANQMIELSKNMKRNYETLKSEAEKLQARRCDYQSAERESCSYNLWLDNVEEILKKVESLKMRYQNERKLPLMKFSVMHRAGFSDQLLKAYEEVHKLVEEVPFNARLLN</sequence>
<keyword evidence="1" id="KW-0175">Coiled coil</keyword>
<keyword evidence="3" id="KW-1185">Reference proteome</keyword>
<protein>
    <submittedName>
        <fullName evidence="2">Uncharacterized protein</fullName>
    </submittedName>
</protein>
<name>A0AAV5LNX0_9ROSI</name>
<reference evidence="2 3" key="1">
    <citation type="journal article" date="2021" name="Commun. Biol.">
        <title>The genome of Shorea leprosula (Dipterocarpaceae) highlights the ecological relevance of drought in aseasonal tropical rainforests.</title>
        <authorList>
            <person name="Ng K.K.S."/>
            <person name="Kobayashi M.J."/>
            <person name="Fawcett J.A."/>
            <person name="Hatakeyama M."/>
            <person name="Paape T."/>
            <person name="Ng C.H."/>
            <person name="Ang C.C."/>
            <person name="Tnah L.H."/>
            <person name="Lee C.T."/>
            <person name="Nishiyama T."/>
            <person name="Sese J."/>
            <person name="O'Brien M.J."/>
            <person name="Copetti D."/>
            <person name="Mohd Noor M.I."/>
            <person name="Ong R.C."/>
            <person name="Putra M."/>
            <person name="Sireger I.Z."/>
            <person name="Indrioko S."/>
            <person name="Kosugi Y."/>
            <person name="Izuno A."/>
            <person name="Isagi Y."/>
            <person name="Lee S.L."/>
            <person name="Shimizu K.K."/>
        </authorList>
    </citation>
    <scope>NUCLEOTIDE SEQUENCE [LARGE SCALE GENOMIC DNA]</scope>
    <source>
        <strain evidence="2">214</strain>
    </source>
</reference>
<evidence type="ECO:0000313" key="2">
    <source>
        <dbReference type="EMBL" id="GKV38867.1"/>
    </source>
</evidence>
<accession>A0AAV5LNX0</accession>
<evidence type="ECO:0000313" key="3">
    <source>
        <dbReference type="Proteomes" id="UP001054252"/>
    </source>
</evidence>
<feature type="coiled-coil region" evidence="1">
    <location>
        <begin position="30"/>
        <end position="98"/>
    </location>
</feature>
<organism evidence="2 3">
    <name type="scientific">Rubroshorea leprosula</name>
    <dbReference type="NCBI Taxonomy" id="152421"/>
    <lineage>
        <taxon>Eukaryota</taxon>
        <taxon>Viridiplantae</taxon>
        <taxon>Streptophyta</taxon>
        <taxon>Embryophyta</taxon>
        <taxon>Tracheophyta</taxon>
        <taxon>Spermatophyta</taxon>
        <taxon>Magnoliopsida</taxon>
        <taxon>eudicotyledons</taxon>
        <taxon>Gunneridae</taxon>
        <taxon>Pentapetalae</taxon>
        <taxon>rosids</taxon>
        <taxon>malvids</taxon>
        <taxon>Malvales</taxon>
        <taxon>Dipterocarpaceae</taxon>
        <taxon>Rubroshorea</taxon>
    </lineage>
</organism>
<evidence type="ECO:0000256" key="1">
    <source>
        <dbReference type="SAM" id="Coils"/>
    </source>
</evidence>
<proteinExistence type="predicted"/>
<gene>
    <name evidence="2" type="ORF">SLEP1_g46727</name>
</gene>
<dbReference type="Proteomes" id="UP001054252">
    <property type="component" value="Unassembled WGS sequence"/>
</dbReference>